<reference evidence="1" key="2">
    <citation type="journal article" date="2015" name="Fish Shellfish Immunol.">
        <title>Early steps in the European eel (Anguilla anguilla)-Vibrio vulnificus interaction in the gills: Role of the RtxA13 toxin.</title>
        <authorList>
            <person name="Callol A."/>
            <person name="Pajuelo D."/>
            <person name="Ebbesson L."/>
            <person name="Teles M."/>
            <person name="MacKenzie S."/>
            <person name="Amaro C."/>
        </authorList>
    </citation>
    <scope>NUCLEOTIDE SEQUENCE</scope>
</reference>
<accession>A0A0E9QCJ9</accession>
<proteinExistence type="predicted"/>
<organism evidence="1">
    <name type="scientific">Anguilla anguilla</name>
    <name type="common">European freshwater eel</name>
    <name type="synonym">Muraena anguilla</name>
    <dbReference type="NCBI Taxonomy" id="7936"/>
    <lineage>
        <taxon>Eukaryota</taxon>
        <taxon>Metazoa</taxon>
        <taxon>Chordata</taxon>
        <taxon>Craniata</taxon>
        <taxon>Vertebrata</taxon>
        <taxon>Euteleostomi</taxon>
        <taxon>Actinopterygii</taxon>
        <taxon>Neopterygii</taxon>
        <taxon>Teleostei</taxon>
        <taxon>Anguilliformes</taxon>
        <taxon>Anguillidae</taxon>
        <taxon>Anguilla</taxon>
    </lineage>
</organism>
<protein>
    <submittedName>
        <fullName evidence="1">Uncharacterized protein</fullName>
    </submittedName>
</protein>
<reference evidence="1" key="1">
    <citation type="submission" date="2014-11" db="EMBL/GenBank/DDBJ databases">
        <authorList>
            <person name="Amaro Gonzalez C."/>
        </authorList>
    </citation>
    <scope>NUCLEOTIDE SEQUENCE</scope>
</reference>
<sequence length="26" mass="3319">MFHYTLKLEYTEIYTVYIWTFLRISS</sequence>
<dbReference type="AlphaFoldDB" id="A0A0E9QCJ9"/>
<evidence type="ECO:0000313" key="1">
    <source>
        <dbReference type="EMBL" id="JAH13818.1"/>
    </source>
</evidence>
<name>A0A0E9QCJ9_ANGAN</name>
<dbReference type="EMBL" id="GBXM01094759">
    <property type="protein sequence ID" value="JAH13818.1"/>
    <property type="molecule type" value="Transcribed_RNA"/>
</dbReference>